<sequence length="301" mass="31729">MITILIALWPLFLLIVAGYAMRKCGFPGEQFWPGAERLNYFILFPALLLSSLSTAPLRDPALPRLLAAVALTVAVCGAGLLIARKIRNWPAARFGVLLQGILRFNTYLGLAAIGGLYGKPGLLFASVIIALLVPMVNVLSVLALSADRHTTPGALLFSLARNPLIVSCLAGVLLNLAGIELRWGADRLLALLANTSLPLGLLSVGAALRLDELRGQSGALIINSLTRLLIVPAVAWGCARLLALSAVETAALVLFFALPTAPTSYVLTRQLGGDSHLMAGVITLQPLLSAATLVLVMTFLA</sequence>
<feature type="transmembrane region" description="Helical" evidence="8">
    <location>
        <begin position="94"/>
        <end position="117"/>
    </location>
</feature>
<dbReference type="EMBL" id="JACEZS010000014">
    <property type="protein sequence ID" value="MBA5607001.1"/>
    <property type="molecule type" value="Genomic_DNA"/>
</dbReference>
<dbReference type="PANTHER" id="PTHR36838">
    <property type="entry name" value="AUXIN EFFLUX CARRIER FAMILY PROTEIN"/>
    <property type="match status" value="1"/>
</dbReference>
<accession>A0A7W2EJE7</accession>
<comment type="similarity">
    <text evidence="2">Belongs to the auxin efflux carrier (TC 2.A.69) family.</text>
</comment>
<name>A0A7W2EJE7_9BURK</name>
<feature type="transmembrane region" description="Helical" evidence="8">
    <location>
        <begin position="61"/>
        <end position="82"/>
    </location>
</feature>
<dbReference type="GO" id="GO:0005886">
    <property type="term" value="C:plasma membrane"/>
    <property type="evidence" value="ECO:0007669"/>
    <property type="project" value="UniProtKB-SubCell"/>
</dbReference>
<feature type="transmembrane region" description="Helical" evidence="8">
    <location>
        <begin position="277"/>
        <end position="300"/>
    </location>
</feature>
<evidence type="ECO:0000256" key="8">
    <source>
        <dbReference type="SAM" id="Phobius"/>
    </source>
</evidence>
<evidence type="ECO:0000256" key="5">
    <source>
        <dbReference type="ARBA" id="ARBA00022692"/>
    </source>
</evidence>
<dbReference type="InterPro" id="IPR004776">
    <property type="entry name" value="Mem_transp_PIN-like"/>
</dbReference>
<dbReference type="RefSeq" id="WP_182219224.1">
    <property type="nucleotide sequence ID" value="NZ_JACEZS010000014.1"/>
</dbReference>
<keyword evidence="5 8" id="KW-0812">Transmembrane</keyword>
<comment type="caution">
    <text evidence="9">The sequence shown here is derived from an EMBL/GenBank/DDBJ whole genome shotgun (WGS) entry which is preliminary data.</text>
</comment>
<keyword evidence="6 8" id="KW-1133">Transmembrane helix</keyword>
<keyword evidence="4" id="KW-1003">Cell membrane</keyword>
<keyword evidence="10" id="KW-1185">Reference proteome</keyword>
<proteinExistence type="inferred from homology"/>
<feature type="transmembrane region" description="Helical" evidence="8">
    <location>
        <begin position="123"/>
        <end position="144"/>
    </location>
</feature>
<reference evidence="9 10" key="1">
    <citation type="submission" date="2020-07" db="EMBL/GenBank/DDBJ databases">
        <title>Novel species isolated from subtropical streams in China.</title>
        <authorList>
            <person name="Lu H."/>
        </authorList>
    </citation>
    <scope>NUCLEOTIDE SEQUENCE [LARGE SCALE GENOMIC DNA]</scope>
    <source>
        <strain evidence="9 10">FT3S</strain>
    </source>
</reference>
<dbReference type="Gene3D" id="1.20.1530.20">
    <property type="match status" value="1"/>
</dbReference>
<feature type="transmembrane region" description="Helical" evidence="8">
    <location>
        <begin position="156"/>
        <end position="176"/>
    </location>
</feature>
<evidence type="ECO:0000256" key="3">
    <source>
        <dbReference type="ARBA" id="ARBA00022448"/>
    </source>
</evidence>
<dbReference type="InterPro" id="IPR038770">
    <property type="entry name" value="Na+/solute_symporter_sf"/>
</dbReference>
<organism evidence="9 10">
    <name type="scientific">Rugamonas fusca</name>
    <dbReference type="NCBI Taxonomy" id="2758568"/>
    <lineage>
        <taxon>Bacteria</taxon>
        <taxon>Pseudomonadati</taxon>
        <taxon>Pseudomonadota</taxon>
        <taxon>Betaproteobacteria</taxon>
        <taxon>Burkholderiales</taxon>
        <taxon>Oxalobacteraceae</taxon>
        <taxon>Telluria group</taxon>
        <taxon>Rugamonas</taxon>
    </lineage>
</organism>
<evidence type="ECO:0000313" key="10">
    <source>
        <dbReference type="Proteomes" id="UP000566711"/>
    </source>
</evidence>
<evidence type="ECO:0000256" key="6">
    <source>
        <dbReference type="ARBA" id="ARBA00022989"/>
    </source>
</evidence>
<dbReference type="Proteomes" id="UP000566711">
    <property type="component" value="Unassembled WGS sequence"/>
</dbReference>
<dbReference type="PANTHER" id="PTHR36838:SF4">
    <property type="entry name" value="AUXIN EFFLUX CARRIER FAMILY PROTEIN"/>
    <property type="match status" value="1"/>
</dbReference>
<keyword evidence="7 8" id="KW-0472">Membrane</keyword>
<evidence type="ECO:0000256" key="4">
    <source>
        <dbReference type="ARBA" id="ARBA00022475"/>
    </source>
</evidence>
<dbReference type="GO" id="GO:0055085">
    <property type="term" value="P:transmembrane transport"/>
    <property type="evidence" value="ECO:0007669"/>
    <property type="project" value="InterPro"/>
</dbReference>
<feature type="transmembrane region" description="Helical" evidence="8">
    <location>
        <begin position="229"/>
        <end position="257"/>
    </location>
</feature>
<comment type="subcellular location">
    <subcellularLocation>
        <location evidence="1">Cell membrane</location>
        <topology evidence="1">Multi-pass membrane protein</topology>
    </subcellularLocation>
</comment>
<evidence type="ECO:0000256" key="1">
    <source>
        <dbReference type="ARBA" id="ARBA00004651"/>
    </source>
</evidence>
<feature type="transmembrane region" description="Helical" evidence="8">
    <location>
        <begin position="188"/>
        <end position="208"/>
    </location>
</feature>
<gene>
    <name evidence="9" type="ORF">H3H36_16715</name>
</gene>
<dbReference type="AlphaFoldDB" id="A0A7W2EJE7"/>
<evidence type="ECO:0000256" key="7">
    <source>
        <dbReference type="ARBA" id="ARBA00023136"/>
    </source>
</evidence>
<evidence type="ECO:0000313" key="9">
    <source>
        <dbReference type="EMBL" id="MBA5607001.1"/>
    </source>
</evidence>
<keyword evidence="3" id="KW-0813">Transport</keyword>
<dbReference type="Pfam" id="PF03547">
    <property type="entry name" value="Mem_trans"/>
    <property type="match status" value="1"/>
</dbReference>
<protein>
    <submittedName>
        <fullName evidence="9">AEC family transporter</fullName>
    </submittedName>
</protein>
<evidence type="ECO:0000256" key="2">
    <source>
        <dbReference type="ARBA" id="ARBA00010145"/>
    </source>
</evidence>